<feature type="compositionally biased region" description="Polar residues" evidence="1">
    <location>
        <begin position="75"/>
        <end position="85"/>
    </location>
</feature>
<evidence type="ECO:0000256" key="1">
    <source>
        <dbReference type="SAM" id="MobiDB-lite"/>
    </source>
</evidence>
<dbReference type="Proteomes" id="UP000237271">
    <property type="component" value="Unassembled WGS sequence"/>
</dbReference>
<gene>
    <name evidence="2" type="ORF">PHPALM_1613</name>
</gene>
<dbReference type="AlphaFoldDB" id="A0A2P4YS04"/>
<name>A0A2P4YS04_9STRA</name>
<keyword evidence="3" id="KW-1185">Reference proteome</keyword>
<feature type="compositionally biased region" description="Low complexity" evidence="1">
    <location>
        <begin position="143"/>
        <end position="153"/>
    </location>
</feature>
<evidence type="ECO:0000313" key="2">
    <source>
        <dbReference type="EMBL" id="POM80539.1"/>
    </source>
</evidence>
<evidence type="ECO:0000313" key="3">
    <source>
        <dbReference type="Proteomes" id="UP000237271"/>
    </source>
</evidence>
<organism evidence="2 3">
    <name type="scientific">Phytophthora palmivora</name>
    <dbReference type="NCBI Taxonomy" id="4796"/>
    <lineage>
        <taxon>Eukaryota</taxon>
        <taxon>Sar</taxon>
        <taxon>Stramenopiles</taxon>
        <taxon>Oomycota</taxon>
        <taxon>Peronosporomycetes</taxon>
        <taxon>Peronosporales</taxon>
        <taxon>Peronosporaceae</taxon>
        <taxon>Phytophthora</taxon>
    </lineage>
</organism>
<feature type="region of interest" description="Disordered" evidence="1">
    <location>
        <begin position="1"/>
        <end position="85"/>
    </location>
</feature>
<feature type="compositionally biased region" description="Acidic residues" evidence="1">
    <location>
        <begin position="192"/>
        <end position="221"/>
    </location>
</feature>
<feature type="region of interest" description="Disordered" evidence="1">
    <location>
        <begin position="143"/>
        <end position="221"/>
    </location>
</feature>
<feature type="compositionally biased region" description="Basic and acidic residues" evidence="1">
    <location>
        <begin position="51"/>
        <end position="71"/>
    </location>
</feature>
<protein>
    <submittedName>
        <fullName evidence="2">Uncharacterized protein</fullName>
    </submittedName>
</protein>
<dbReference type="OrthoDB" id="146375at2759"/>
<dbReference type="EMBL" id="NCKW01000405">
    <property type="protein sequence ID" value="POM80539.1"/>
    <property type="molecule type" value="Genomic_DNA"/>
</dbReference>
<accession>A0A2P4YS04</accession>
<sequence>MERPKVVEAVAQRAKRATGNRPANQNQEATDPAAKGSNSGRRENQEEDEETKANDLVDESKLTDKYDERGANDTPAATQVAPASTNDDGAAMVSAVPLTAALLQKVTTMTRIDARPNQPSSTMTNPAQFSATTDVNTQVVTTQQPSVTTTNSPASMSVQQVPTAPVAIAGQPRDEPATTVRTVVFQSRDDGGDSSDGDDSSSSSSDDDSDGNDADVGDDNT</sequence>
<proteinExistence type="predicted"/>
<comment type="caution">
    <text evidence="2">The sequence shown here is derived from an EMBL/GenBank/DDBJ whole genome shotgun (WGS) entry which is preliminary data.</text>
</comment>
<reference evidence="2 3" key="1">
    <citation type="journal article" date="2017" name="Genome Biol. Evol.">
        <title>Phytophthora megakarya and P. palmivora, closely related causal agents of cacao black pod rot, underwent increases in genome sizes and gene numbers by different mechanisms.</title>
        <authorList>
            <person name="Ali S.S."/>
            <person name="Shao J."/>
            <person name="Lary D.J."/>
            <person name="Kronmiller B."/>
            <person name="Shen D."/>
            <person name="Strem M.D."/>
            <person name="Amoako-Attah I."/>
            <person name="Akrofi A.Y."/>
            <person name="Begoude B.A."/>
            <person name="Ten Hoopen G.M."/>
            <person name="Coulibaly K."/>
            <person name="Kebe B.I."/>
            <person name="Melnick R.L."/>
            <person name="Guiltinan M.J."/>
            <person name="Tyler B.M."/>
            <person name="Meinhardt L.W."/>
            <person name="Bailey B.A."/>
        </authorList>
    </citation>
    <scope>NUCLEOTIDE SEQUENCE [LARGE SCALE GENOMIC DNA]</scope>
    <source>
        <strain evidence="3">sbr112.9</strain>
    </source>
</reference>